<dbReference type="Pfam" id="PF09782">
    <property type="entry name" value="NDUF_B6"/>
    <property type="match status" value="1"/>
</dbReference>
<keyword evidence="1" id="KW-1185">Reference proteome</keyword>
<dbReference type="GO" id="GO:0006120">
    <property type="term" value="P:mitochondrial electron transport, NADH to ubiquinone"/>
    <property type="evidence" value="ECO:0007669"/>
    <property type="project" value="InterPro"/>
</dbReference>
<dbReference type="GeneID" id="117643199"/>
<sequence>MIQILRTALRINVFQRECWDACSQAVDTSFTSDRRRARPAAMQYEGKDGPDSPTGGVKAIAIEGRFGNQRERLAGGFTDADRTWRAQFLKDQVLHHEPVTPEWYYKERYNPIRRLYRWPLETLFQTQNPNTKFMTHAYRFWTGKICLAIAGGYVGYYIFKYHSNDWQNVSGWESIRSKPYYTIGSEGYGKVVKMKPADYYDNIQGVGKSPI</sequence>
<reference evidence="2" key="1">
    <citation type="submission" date="2025-08" db="UniProtKB">
        <authorList>
            <consortium name="RefSeq"/>
        </authorList>
    </citation>
    <scope>IDENTIFICATION</scope>
    <source>
        <tissue evidence="2">Total insect</tissue>
    </source>
</reference>
<protein>
    <submittedName>
        <fullName evidence="2">Uncharacterized protein LOC117643199 isoform X1</fullName>
    </submittedName>
</protein>
<proteinExistence type="predicted"/>
<dbReference type="Proteomes" id="UP000515158">
    <property type="component" value="Unplaced"/>
</dbReference>
<dbReference type="KEGG" id="tpal:117643199"/>
<accession>A0A6P8YLZ0</accession>
<dbReference type="AlphaFoldDB" id="A0A6P8YLZ0"/>
<gene>
    <name evidence="2" type="primary">LOC117643199</name>
</gene>
<dbReference type="GO" id="GO:0005739">
    <property type="term" value="C:mitochondrion"/>
    <property type="evidence" value="ECO:0007669"/>
    <property type="project" value="GOC"/>
</dbReference>
<dbReference type="InterPro" id="IPR019174">
    <property type="entry name" value="NADH_DH_b-subcmplx_su6"/>
</dbReference>
<evidence type="ECO:0000313" key="2">
    <source>
        <dbReference type="RefSeq" id="XP_034237841.1"/>
    </source>
</evidence>
<dbReference type="PANTHER" id="PTHR21106:SF2">
    <property type="entry name" value="NADH DEHYDROGENASE [UBIQUINONE] 1 BETA SUBCOMPLEX SUBUNIT 6"/>
    <property type="match status" value="1"/>
</dbReference>
<dbReference type="CTD" id="34925"/>
<dbReference type="RefSeq" id="XP_034237841.1">
    <property type="nucleotide sequence ID" value="XM_034381950.1"/>
</dbReference>
<dbReference type="OrthoDB" id="5824032at2759"/>
<dbReference type="FunCoup" id="A0A6P8YLZ0">
    <property type="interactions" value="88"/>
</dbReference>
<dbReference type="InParanoid" id="A0A6P8YLZ0"/>
<name>A0A6P8YLZ0_THRPL</name>
<dbReference type="PANTHER" id="PTHR21106">
    <property type="entry name" value="NADH DEHYDROGENASE [UBIQUINONE] 1 BETA SUBCOMPLEX SUBUNIT 6"/>
    <property type="match status" value="1"/>
</dbReference>
<evidence type="ECO:0000313" key="1">
    <source>
        <dbReference type="Proteomes" id="UP000515158"/>
    </source>
</evidence>
<organism evidence="2">
    <name type="scientific">Thrips palmi</name>
    <name type="common">Melon thrips</name>
    <dbReference type="NCBI Taxonomy" id="161013"/>
    <lineage>
        <taxon>Eukaryota</taxon>
        <taxon>Metazoa</taxon>
        <taxon>Ecdysozoa</taxon>
        <taxon>Arthropoda</taxon>
        <taxon>Hexapoda</taxon>
        <taxon>Insecta</taxon>
        <taxon>Pterygota</taxon>
        <taxon>Neoptera</taxon>
        <taxon>Paraneoptera</taxon>
        <taxon>Thysanoptera</taxon>
        <taxon>Terebrantia</taxon>
        <taxon>Thripoidea</taxon>
        <taxon>Thripidae</taxon>
        <taxon>Thrips</taxon>
    </lineage>
</organism>